<accession>A0AAE0MYH2</accession>
<dbReference type="AlphaFoldDB" id="A0AAE0MYH2"/>
<dbReference type="EMBL" id="JAULSN010000013">
    <property type="protein sequence ID" value="KAK3360983.1"/>
    <property type="molecule type" value="Genomic_DNA"/>
</dbReference>
<evidence type="ECO:0000313" key="3">
    <source>
        <dbReference type="Proteomes" id="UP001287356"/>
    </source>
</evidence>
<keyword evidence="1" id="KW-0472">Membrane</keyword>
<keyword evidence="1" id="KW-0812">Transmembrane</keyword>
<gene>
    <name evidence="2" type="ORF">B0T24DRAFT_643263</name>
</gene>
<name>A0AAE0MYH2_9PEZI</name>
<organism evidence="2 3">
    <name type="scientific">Lasiosphaeria ovina</name>
    <dbReference type="NCBI Taxonomy" id="92902"/>
    <lineage>
        <taxon>Eukaryota</taxon>
        <taxon>Fungi</taxon>
        <taxon>Dikarya</taxon>
        <taxon>Ascomycota</taxon>
        <taxon>Pezizomycotina</taxon>
        <taxon>Sordariomycetes</taxon>
        <taxon>Sordariomycetidae</taxon>
        <taxon>Sordariales</taxon>
        <taxon>Lasiosphaeriaceae</taxon>
        <taxon>Lasiosphaeria</taxon>
    </lineage>
</organism>
<proteinExistence type="predicted"/>
<feature type="transmembrane region" description="Helical" evidence="1">
    <location>
        <begin position="26"/>
        <end position="49"/>
    </location>
</feature>
<sequence>MAERNPNIPVTEPNDGPSTIELLSVVGTWVAAVLAVIALLGIIGPLLAIRAARSDKNRALNAVRDQEQRYITKGLKIGSQATIFRRVHVPNLAPTYDTNRTDVPNIARNLAPGELLTFEFPEHKKWNAGWAMLAATIEAYQVVRTPPGRLVSPRGGNWEVINTISTIVVSKY</sequence>
<comment type="caution">
    <text evidence="2">The sequence shown here is derived from an EMBL/GenBank/DDBJ whole genome shotgun (WGS) entry which is preliminary data.</text>
</comment>
<dbReference type="Proteomes" id="UP001287356">
    <property type="component" value="Unassembled WGS sequence"/>
</dbReference>
<reference evidence="2" key="1">
    <citation type="journal article" date="2023" name="Mol. Phylogenet. Evol.">
        <title>Genome-scale phylogeny and comparative genomics of the fungal order Sordariales.</title>
        <authorList>
            <person name="Hensen N."/>
            <person name="Bonometti L."/>
            <person name="Westerberg I."/>
            <person name="Brannstrom I.O."/>
            <person name="Guillou S."/>
            <person name="Cros-Aarteil S."/>
            <person name="Calhoun S."/>
            <person name="Haridas S."/>
            <person name="Kuo A."/>
            <person name="Mondo S."/>
            <person name="Pangilinan J."/>
            <person name="Riley R."/>
            <person name="LaButti K."/>
            <person name="Andreopoulos B."/>
            <person name="Lipzen A."/>
            <person name="Chen C."/>
            <person name="Yan M."/>
            <person name="Daum C."/>
            <person name="Ng V."/>
            <person name="Clum A."/>
            <person name="Steindorff A."/>
            <person name="Ohm R.A."/>
            <person name="Martin F."/>
            <person name="Silar P."/>
            <person name="Natvig D.O."/>
            <person name="Lalanne C."/>
            <person name="Gautier V."/>
            <person name="Ament-Velasquez S.L."/>
            <person name="Kruys A."/>
            <person name="Hutchinson M.I."/>
            <person name="Powell A.J."/>
            <person name="Barry K."/>
            <person name="Miller A.N."/>
            <person name="Grigoriev I.V."/>
            <person name="Debuchy R."/>
            <person name="Gladieux P."/>
            <person name="Hiltunen Thoren M."/>
            <person name="Johannesson H."/>
        </authorList>
    </citation>
    <scope>NUCLEOTIDE SEQUENCE</scope>
    <source>
        <strain evidence="2">CBS 958.72</strain>
    </source>
</reference>
<protein>
    <submittedName>
        <fullName evidence="2">Uncharacterized protein</fullName>
    </submittedName>
</protein>
<keyword evidence="3" id="KW-1185">Reference proteome</keyword>
<evidence type="ECO:0000313" key="2">
    <source>
        <dbReference type="EMBL" id="KAK3360983.1"/>
    </source>
</evidence>
<keyword evidence="1" id="KW-1133">Transmembrane helix</keyword>
<reference evidence="2" key="2">
    <citation type="submission" date="2023-06" db="EMBL/GenBank/DDBJ databases">
        <authorList>
            <consortium name="Lawrence Berkeley National Laboratory"/>
            <person name="Haridas S."/>
            <person name="Hensen N."/>
            <person name="Bonometti L."/>
            <person name="Westerberg I."/>
            <person name="Brannstrom I.O."/>
            <person name="Guillou S."/>
            <person name="Cros-Aarteil S."/>
            <person name="Calhoun S."/>
            <person name="Kuo A."/>
            <person name="Mondo S."/>
            <person name="Pangilinan J."/>
            <person name="Riley R."/>
            <person name="Labutti K."/>
            <person name="Andreopoulos B."/>
            <person name="Lipzen A."/>
            <person name="Chen C."/>
            <person name="Yanf M."/>
            <person name="Daum C."/>
            <person name="Ng V."/>
            <person name="Clum A."/>
            <person name="Steindorff A."/>
            <person name="Ohm R."/>
            <person name="Martin F."/>
            <person name="Silar P."/>
            <person name="Natvig D."/>
            <person name="Lalanne C."/>
            <person name="Gautier V."/>
            <person name="Ament-Velasquez S.L."/>
            <person name="Kruys A."/>
            <person name="Hutchinson M.I."/>
            <person name="Powell A.J."/>
            <person name="Barry K."/>
            <person name="Miller A.N."/>
            <person name="Grigoriev I.V."/>
            <person name="Debuchy R."/>
            <person name="Gladieux P."/>
            <person name="Thoren M.H."/>
            <person name="Johannesson H."/>
        </authorList>
    </citation>
    <scope>NUCLEOTIDE SEQUENCE</scope>
    <source>
        <strain evidence="2">CBS 958.72</strain>
    </source>
</reference>
<evidence type="ECO:0000256" key="1">
    <source>
        <dbReference type="SAM" id="Phobius"/>
    </source>
</evidence>